<dbReference type="GO" id="GO:0003700">
    <property type="term" value="F:DNA-binding transcription factor activity"/>
    <property type="evidence" value="ECO:0007669"/>
    <property type="project" value="InterPro"/>
</dbReference>
<dbReference type="PANTHER" id="PTHR46796:SF7">
    <property type="entry name" value="ARAC FAMILY TRANSCRIPTIONAL REGULATOR"/>
    <property type="match status" value="1"/>
</dbReference>
<protein>
    <submittedName>
        <fullName evidence="5">Transcriptional regulator, AraC family</fullName>
    </submittedName>
</protein>
<dbReference type="GO" id="GO:0043565">
    <property type="term" value="F:sequence-specific DNA binding"/>
    <property type="evidence" value="ECO:0007669"/>
    <property type="project" value="InterPro"/>
</dbReference>
<dbReference type="PRINTS" id="PR00032">
    <property type="entry name" value="HTHARAC"/>
</dbReference>
<dbReference type="PROSITE" id="PS01124">
    <property type="entry name" value="HTH_ARAC_FAMILY_2"/>
    <property type="match status" value="1"/>
</dbReference>
<dbReference type="InterPro" id="IPR050204">
    <property type="entry name" value="AraC_XylS_family_regulators"/>
</dbReference>
<evidence type="ECO:0000256" key="2">
    <source>
        <dbReference type="ARBA" id="ARBA00023125"/>
    </source>
</evidence>
<dbReference type="SUPFAM" id="SSF46689">
    <property type="entry name" value="Homeodomain-like"/>
    <property type="match status" value="2"/>
</dbReference>
<evidence type="ECO:0000256" key="3">
    <source>
        <dbReference type="ARBA" id="ARBA00023163"/>
    </source>
</evidence>
<keyword evidence="1" id="KW-0805">Transcription regulation</keyword>
<dbReference type="Proteomes" id="UP000019146">
    <property type="component" value="Plasmid unnamed"/>
</dbReference>
<evidence type="ECO:0000313" key="6">
    <source>
        <dbReference type="Proteomes" id="UP000019146"/>
    </source>
</evidence>
<dbReference type="Gene3D" id="1.10.10.60">
    <property type="entry name" value="Homeodomain-like"/>
    <property type="match status" value="2"/>
</dbReference>
<geneLocation type="plasmid" evidence="6"/>
<evidence type="ECO:0000313" key="5">
    <source>
        <dbReference type="EMBL" id="ALL70318.1"/>
    </source>
</evidence>
<organism evidence="5 6">
    <name type="scientific">Paraburkholderia caribensis MBA4</name>
    <dbReference type="NCBI Taxonomy" id="1323664"/>
    <lineage>
        <taxon>Bacteria</taxon>
        <taxon>Pseudomonadati</taxon>
        <taxon>Pseudomonadota</taxon>
        <taxon>Betaproteobacteria</taxon>
        <taxon>Burkholderiales</taxon>
        <taxon>Burkholderiaceae</taxon>
        <taxon>Paraburkholderia</taxon>
    </lineage>
</organism>
<dbReference type="InterPro" id="IPR018062">
    <property type="entry name" value="HTH_AraC-typ_CS"/>
</dbReference>
<dbReference type="Pfam" id="PF12852">
    <property type="entry name" value="Cupin_6"/>
    <property type="match status" value="1"/>
</dbReference>
<keyword evidence="5" id="KW-0614">Plasmid</keyword>
<dbReference type="InterPro" id="IPR009057">
    <property type="entry name" value="Homeodomain-like_sf"/>
</dbReference>
<dbReference type="PANTHER" id="PTHR46796">
    <property type="entry name" value="HTH-TYPE TRANSCRIPTIONAL ACTIVATOR RHAS-RELATED"/>
    <property type="match status" value="1"/>
</dbReference>
<dbReference type="RefSeq" id="WP_233451648.1">
    <property type="nucleotide sequence ID" value="NZ_CP012748.1"/>
</dbReference>
<feature type="domain" description="HTH araC/xylS-type" evidence="4">
    <location>
        <begin position="211"/>
        <end position="308"/>
    </location>
</feature>
<sequence>MRDSSRMTTDLLSDLLHVARAQCRLSGRLAAGGSWGRRFDNLDAVKFCAAVEGSCWFFMDGMASPLPFERGDILIMNGSRPLVLASEPHLTADAVMTPLAADGNGNYRLGEGNDFVMLGGMVQIDKGHQRLLLGGLPSFIRVGSAQPEAASIGWLLEQIIREMEPPVRPGGNIILAGLAQLLFVQTLRAYVMQSPTSDGGWLKALGDRRLAPALAALHAEPGRAWNLEDLANEAGMSRTSFVVHFREVMGVPPLTYLTNWRMRLAERELSAGASVAEVAEAVGYTSESAFAHAFKRVTGAAPGAYRKTFESRRSVALRGTVDDEAATAF</sequence>
<dbReference type="InterPro" id="IPR018060">
    <property type="entry name" value="HTH_AraC"/>
</dbReference>
<keyword evidence="3" id="KW-0804">Transcription</keyword>
<dbReference type="PROSITE" id="PS00041">
    <property type="entry name" value="HTH_ARAC_FAMILY_1"/>
    <property type="match status" value="1"/>
</dbReference>
<dbReference type="SMART" id="SM00342">
    <property type="entry name" value="HTH_ARAC"/>
    <property type="match status" value="1"/>
</dbReference>
<name>A0A0P0RNK1_9BURK</name>
<proteinExistence type="predicted"/>
<reference evidence="5 6" key="1">
    <citation type="journal article" date="2014" name="Genome Announc.">
        <title>Draft Genome Sequence of the Haloacid-Degrading Burkholderia caribensis Strain MBA4.</title>
        <authorList>
            <person name="Pan Y."/>
            <person name="Kong K.F."/>
            <person name="Tsang J.S."/>
        </authorList>
    </citation>
    <scope>NUCLEOTIDE SEQUENCE [LARGE SCALE GENOMIC DNA]</scope>
    <source>
        <strain evidence="5 6">MBA4</strain>
        <plasmid evidence="6">Plasmid</plasmid>
    </source>
</reference>
<dbReference type="KEGG" id="bcai:K788_0001341"/>
<dbReference type="InterPro" id="IPR032783">
    <property type="entry name" value="AraC_lig"/>
</dbReference>
<dbReference type="InterPro" id="IPR020449">
    <property type="entry name" value="Tscrpt_reg_AraC-type_HTH"/>
</dbReference>
<accession>A0A0P0RNK1</accession>
<dbReference type="EMBL" id="CP012748">
    <property type="protein sequence ID" value="ALL70318.1"/>
    <property type="molecule type" value="Genomic_DNA"/>
</dbReference>
<dbReference type="GeneID" id="69973801"/>
<evidence type="ECO:0000256" key="1">
    <source>
        <dbReference type="ARBA" id="ARBA00023015"/>
    </source>
</evidence>
<evidence type="ECO:0000259" key="4">
    <source>
        <dbReference type="PROSITE" id="PS01124"/>
    </source>
</evidence>
<dbReference type="AlphaFoldDB" id="A0A0P0RNK1"/>
<gene>
    <name evidence="5" type="ORF">K788_0001341</name>
</gene>
<keyword evidence="2" id="KW-0238">DNA-binding</keyword>
<dbReference type="Pfam" id="PF12833">
    <property type="entry name" value="HTH_18"/>
    <property type="match status" value="1"/>
</dbReference>